<feature type="compositionally biased region" description="Low complexity" evidence="1">
    <location>
        <begin position="219"/>
        <end position="229"/>
    </location>
</feature>
<evidence type="ECO:0000256" key="2">
    <source>
        <dbReference type="SAM" id="Phobius"/>
    </source>
</evidence>
<dbReference type="EMBL" id="CP065856">
    <property type="protein sequence ID" value="QPV64142.1"/>
    <property type="molecule type" value="Genomic_DNA"/>
</dbReference>
<feature type="region of interest" description="Disordered" evidence="1">
    <location>
        <begin position="198"/>
        <end position="232"/>
    </location>
</feature>
<dbReference type="KEGG" id="hlt:I7X12_05820"/>
<keyword evidence="2" id="KW-1133">Transmembrane helix</keyword>
<dbReference type="GeneID" id="60587991"/>
<dbReference type="InterPro" id="IPR025403">
    <property type="entry name" value="TgpA-like_C"/>
</dbReference>
<reference evidence="4 5" key="1">
    <citation type="submission" date="2020-12" db="EMBL/GenBank/DDBJ databases">
        <title>Halosimplex halophilum sp. nov. and Halosimplex salinum sp. nov., two new members of the genus Halosimplex.</title>
        <authorList>
            <person name="Cui H.L."/>
        </authorList>
    </citation>
    <scope>NUCLEOTIDE SEQUENCE [LARGE SCALE GENOMIC DNA]</scope>
    <source>
        <strain evidence="4 5">YGH94</strain>
    </source>
</reference>
<feature type="transmembrane region" description="Helical" evidence="2">
    <location>
        <begin position="175"/>
        <end position="195"/>
    </location>
</feature>
<feature type="compositionally biased region" description="Basic and acidic residues" evidence="1">
    <location>
        <begin position="324"/>
        <end position="339"/>
    </location>
</feature>
<organism evidence="4 5">
    <name type="scientific">Halosimplex litoreum</name>
    <dbReference type="NCBI Taxonomy" id="1198301"/>
    <lineage>
        <taxon>Archaea</taxon>
        <taxon>Methanobacteriati</taxon>
        <taxon>Methanobacteriota</taxon>
        <taxon>Stenosarchaea group</taxon>
        <taxon>Halobacteria</taxon>
        <taxon>Halobacteriales</taxon>
        <taxon>Haloarculaceae</taxon>
        <taxon>Halosimplex</taxon>
    </lineage>
</organism>
<evidence type="ECO:0000313" key="4">
    <source>
        <dbReference type="EMBL" id="QPV64142.1"/>
    </source>
</evidence>
<feature type="transmembrane region" description="Helical" evidence="2">
    <location>
        <begin position="92"/>
        <end position="111"/>
    </location>
</feature>
<dbReference type="Pfam" id="PF13559">
    <property type="entry name" value="DUF4129"/>
    <property type="match status" value="1"/>
</dbReference>
<name>A0A7T3G0Q7_9EURY</name>
<proteinExistence type="predicted"/>
<keyword evidence="2" id="KW-0472">Membrane</keyword>
<feature type="compositionally biased region" description="Acidic residues" evidence="1">
    <location>
        <begin position="207"/>
        <end position="216"/>
    </location>
</feature>
<dbReference type="AlphaFoldDB" id="A0A7T3G0Q7"/>
<dbReference type="OrthoDB" id="206550at2157"/>
<accession>A0A7T3G0Q7</accession>
<sequence>MDASRLSPRTVALAVLCVAVIAFAAATLDSTTDPSASAGAGYTGPVDQLGGERTPAEESTGDSRSQRDSLFDLDFERGTPLQFCQPWLKQPLVQLLLVLGTVGVFSVGRWLDDAATGLAAVFVVGYPGFFLYLLFTTCRSDLGLLSLADGGRPAQEGGGLFGGEATVAPPSFSTAALLVLVVVTLVAVAALVLTGNHDQREDHERGGDEDDPEPESPADMRAVGAAAGRAADRIEESDEFENEVYRAWAAMTDHLAVDRPESSTPAEFATAATAAGMDPSDVARLTEVFEEVRYGGEEPTAERERAAVETLRRIEATYADADAEGSRGEDGVDGEANDR</sequence>
<keyword evidence="2" id="KW-0812">Transmembrane</keyword>
<feature type="region of interest" description="Disordered" evidence="1">
    <location>
        <begin position="31"/>
        <end position="66"/>
    </location>
</feature>
<evidence type="ECO:0000313" key="5">
    <source>
        <dbReference type="Proteomes" id="UP000595001"/>
    </source>
</evidence>
<feature type="region of interest" description="Disordered" evidence="1">
    <location>
        <begin position="317"/>
        <end position="339"/>
    </location>
</feature>
<evidence type="ECO:0000256" key="1">
    <source>
        <dbReference type="SAM" id="MobiDB-lite"/>
    </source>
</evidence>
<evidence type="ECO:0000259" key="3">
    <source>
        <dbReference type="Pfam" id="PF13559"/>
    </source>
</evidence>
<protein>
    <submittedName>
        <fullName evidence="4">DUF4129 domain-containing protein</fullName>
    </submittedName>
</protein>
<dbReference type="RefSeq" id="WP_198062916.1">
    <property type="nucleotide sequence ID" value="NZ_CP065856.1"/>
</dbReference>
<feature type="domain" description="Protein-glutamine gamma-glutamyltransferase-like C-terminal" evidence="3">
    <location>
        <begin position="245"/>
        <end position="312"/>
    </location>
</feature>
<keyword evidence="5" id="KW-1185">Reference proteome</keyword>
<gene>
    <name evidence="4" type="ORF">I7X12_05820</name>
</gene>
<feature type="transmembrane region" description="Helical" evidence="2">
    <location>
        <begin position="118"/>
        <end position="135"/>
    </location>
</feature>
<dbReference type="Proteomes" id="UP000595001">
    <property type="component" value="Chromosome"/>
</dbReference>